<dbReference type="CDD" id="cd04332">
    <property type="entry name" value="YbaK_like"/>
    <property type="match status" value="1"/>
</dbReference>
<dbReference type="OrthoDB" id="9798760at2"/>
<keyword evidence="3" id="KW-1185">Reference proteome</keyword>
<dbReference type="InterPro" id="IPR007214">
    <property type="entry name" value="YbaK/aa-tRNA-synth-assoc-dom"/>
</dbReference>
<sequence>MENFHASIKDYIMKHNLDASHIITSKSCHTVHDAAIAIGASSHEFVKNICMMDTENQLIVAIVKGEDRASTSRVAKALNIVRPRLATEEEIQSLTGFPLGGVPSFGFKATFLIDSNVTELTHIYTGGGSPYSLVKIDVKSMINVNGGKVVRIRK</sequence>
<gene>
    <name evidence="2" type="ORF">AWM68_06970</name>
</gene>
<dbReference type="Proteomes" id="UP000076567">
    <property type="component" value="Unassembled WGS sequence"/>
</dbReference>
<reference evidence="3" key="1">
    <citation type="submission" date="2016-01" db="EMBL/GenBank/DDBJ databases">
        <title>Draft genome of Chromobacterium sp. F49.</title>
        <authorList>
            <person name="Hong K.W."/>
        </authorList>
    </citation>
    <scope>NUCLEOTIDE SEQUENCE [LARGE SCALE GENOMIC DNA]</scope>
    <source>
        <strain evidence="3">P7IIIA</strain>
    </source>
</reference>
<feature type="domain" description="YbaK/aminoacyl-tRNA synthetase-associated" evidence="1">
    <location>
        <begin position="27"/>
        <end position="139"/>
    </location>
</feature>
<proteinExistence type="predicted"/>
<dbReference type="PANTHER" id="PTHR30411">
    <property type="entry name" value="CYTOPLASMIC PROTEIN"/>
    <property type="match status" value="1"/>
</dbReference>
<accession>A0A165NHS9</accession>
<dbReference type="Pfam" id="PF04073">
    <property type="entry name" value="tRNA_edit"/>
    <property type="match status" value="1"/>
</dbReference>
<dbReference type="RefSeq" id="WP_066241470.1">
    <property type="nucleotide sequence ID" value="NZ_LRFC01000023.1"/>
</dbReference>
<protein>
    <recommendedName>
        <fullName evidence="1">YbaK/aminoacyl-tRNA synthetase-associated domain-containing protein</fullName>
    </recommendedName>
</protein>
<evidence type="ECO:0000259" key="1">
    <source>
        <dbReference type="Pfam" id="PF04073"/>
    </source>
</evidence>
<comment type="caution">
    <text evidence="2">The sequence shown here is derived from an EMBL/GenBank/DDBJ whole genome shotgun (WGS) entry which is preliminary data.</text>
</comment>
<dbReference type="Gene3D" id="3.90.960.10">
    <property type="entry name" value="YbaK/aminoacyl-tRNA synthetase-associated domain"/>
    <property type="match status" value="1"/>
</dbReference>
<evidence type="ECO:0000313" key="2">
    <source>
        <dbReference type="EMBL" id="KZE66112.1"/>
    </source>
</evidence>
<organism evidence="2 3">
    <name type="scientific">Fictibacillus phosphorivorans</name>
    <dbReference type="NCBI Taxonomy" id="1221500"/>
    <lineage>
        <taxon>Bacteria</taxon>
        <taxon>Bacillati</taxon>
        <taxon>Bacillota</taxon>
        <taxon>Bacilli</taxon>
        <taxon>Bacillales</taxon>
        <taxon>Fictibacillaceae</taxon>
        <taxon>Fictibacillus</taxon>
    </lineage>
</organism>
<name>A0A165NHS9_9BACL</name>
<evidence type="ECO:0000313" key="3">
    <source>
        <dbReference type="Proteomes" id="UP000076567"/>
    </source>
</evidence>
<dbReference type="PANTHER" id="PTHR30411:SF1">
    <property type="entry name" value="CYTOPLASMIC PROTEIN"/>
    <property type="match status" value="1"/>
</dbReference>
<dbReference type="EMBL" id="LRFC01000023">
    <property type="protein sequence ID" value="KZE66112.1"/>
    <property type="molecule type" value="Genomic_DNA"/>
</dbReference>
<dbReference type="GO" id="GO:0002161">
    <property type="term" value="F:aminoacyl-tRNA deacylase activity"/>
    <property type="evidence" value="ECO:0007669"/>
    <property type="project" value="InterPro"/>
</dbReference>
<dbReference type="AlphaFoldDB" id="A0A165NHS9"/>
<dbReference type="InterPro" id="IPR036754">
    <property type="entry name" value="YbaK/aa-tRNA-synt-asso_dom_sf"/>
</dbReference>
<dbReference type="SUPFAM" id="SSF55826">
    <property type="entry name" value="YbaK/ProRS associated domain"/>
    <property type="match status" value="1"/>
</dbReference>